<evidence type="ECO:0000313" key="3">
    <source>
        <dbReference type="Proteomes" id="UP001311232"/>
    </source>
</evidence>
<gene>
    <name evidence="2" type="ORF">CRENBAI_012280</name>
</gene>
<protein>
    <submittedName>
        <fullName evidence="2">Uncharacterized protein</fullName>
    </submittedName>
</protein>
<organism evidence="2 3">
    <name type="scientific">Crenichthys baileyi</name>
    <name type="common">White River springfish</name>
    <dbReference type="NCBI Taxonomy" id="28760"/>
    <lineage>
        <taxon>Eukaryota</taxon>
        <taxon>Metazoa</taxon>
        <taxon>Chordata</taxon>
        <taxon>Craniata</taxon>
        <taxon>Vertebrata</taxon>
        <taxon>Euteleostomi</taxon>
        <taxon>Actinopterygii</taxon>
        <taxon>Neopterygii</taxon>
        <taxon>Teleostei</taxon>
        <taxon>Neoteleostei</taxon>
        <taxon>Acanthomorphata</taxon>
        <taxon>Ovalentaria</taxon>
        <taxon>Atherinomorphae</taxon>
        <taxon>Cyprinodontiformes</taxon>
        <taxon>Goodeidae</taxon>
        <taxon>Crenichthys</taxon>
    </lineage>
</organism>
<accession>A0AAV9S7S6</accession>
<sequence length="124" mass="13147">MAVPPPASSRTIERLIRAKILLLIDGTDRVSGLLTQHRYGSSSPRCKGSLHLAGPVLHIGSTQAFTGAKRAMEAGSETDLLLGSVLYNLLTGEPPSKPGSHLNRDPIWTGTQSKPGPDLNLDPT</sequence>
<reference evidence="2 3" key="1">
    <citation type="submission" date="2021-06" db="EMBL/GenBank/DDBJ databases">
        <authorList>
            <person name="Palmer J.M."/>
        </authorList>
    </citation>
    <scope>NUCLEOTIDE SEQUENCE [LARGE SCALE GENOMIC DNA]</scope>
    <source>
        <strain evidence="2 3">MEX-2019</strain>
        <tissue evidence="2">Muscle</tissue>
    </source>
</reference>
<feature type="region of interest" description="Disordered" evidence="1">
    <location>
        <begin position="93"/>
        <end position="124"/>
    </location>
</feature>
<keyword evidence="3" id="KW-1185">Reference proteome</keyword>
<dbReference type="EMBL" id="JAHHUM010000813">
    <property type="protein sequence ID" value="KAK5617133.1"/>
    <property type="molecule type" value="Genomic_DNA"/>
</dbReference>
<name>A0AAV9S7S6_9TELE</name>
<dbReference type="Proteomes" id="UP001311232">
    <property type="component" value="Unassembled WGS sequence"/>
</dbReference>
<dbReference type="AlphaFoldDB" id="A0AAV9S7S6"/>
<proteinExistence type="predicted"/>
<comment type="caution">
    <text evidence="2">The sequence shown here is derived from an EMBL/GenBank/DDBJ whole genome shotgun (WGS) entry which is preliminary data.</text>
</comment>
<evidence type="ECO:0000256" key="1">
    <source>
        <dbReference type="SAM" id="MobiDB-lite"/>
    </source>
</evidence>
<evidence type="ECO:0000313" key="2">
    <source>
        <dbReference type="EMBL" id="KAK5617133.1"/>
    </source>
</evidence>